<keyword evidence="1" id="KW-0472">Membrane</keyword>
<dbReference type="NCBIfam" id="TIGR04289">
    <property type="entry name" value="heavy_Cys"/>
    <property type="match status" value="1"/>
</dbReference>
<feature type="transmembrane region" description="Helical" evidence="1">
    <location>
        <begin position="7"/>
        <end position="27"/>
    </location>
</feature>
<evidence type="ECO:0000313" key="2">
    <source>
        <dbReference type="EMBL" id="HGE66270.1"/>
    </source>
</evidence>
<keyword evidence="1" id="KW-0812">Transmembrane</keyword>
<dbReference type="EMBL" id="DTPI01000028">
    <property type="protein sequence ID" value="HGE66270.1"/>
    <property type="molecule type" value="Genomic_DNA"/>
</dbReference>
<dbReference type="InterPro" id="IPR027553">
    <property type="entry name" value="Heavy_Cys"/>
</dbReference>
<organism evidence="2">
    <name type="scientific">Geoglobus ahangari</name>
    <dbReference type="NCBI Taxonomy" id="113653"/>
    <lineage>
        <taxon>Archaea</taxon>
        <taxon>Methanobacteriati</taxon>
        <taxon>Methanobacteriota</taxon>
        <taxon>Archaeoglobi</taxon>
        <taxon>Archaeoglobales</taxon>
        <taxon>Archaeoglobaceae</taxon>
        <taxon>Geoglobus</taxon>
    </lineage>
</organism>
<keyword evidence="1" id="KW-1133">Transmembrane helix</keyword>
<accession>A0A7C3UBZ3</accession>
<evidence type="ECO:0000256" key="1">
    <source>
        <dbReference type="SAM" id="Phobius"/>
    </source>
</evidence>
<protein>
    <submittedName>
        <fullName evidence="2">Eight-cysteine-cluster domain-containing protein</fullName>
    </submittedName>
</protein>
<proteinExistence type="predicted"/>
<reference evidence="2" key="1">
    <citation type="journal article" date="2020" name="mSystems">
        <title>Genome- and Community-Level Interaction Insights into Carbon Utilization and Element Cycling Functions of Hydrothermarchaeota in Hydrothermal Sediment.</title>
        <authorList>
            <person name="Zhou Z."/>
            <person name="Liu Y."/>
            <person name="Xu W."/>
            <person name="Pan J."/>
            <person name="Luo Z.H."/>
            <person name="Li M."/>
        </authorList>
    </citation>
    <scope>NUCLEOTIDE SEQUENCE [LARGE SCALE GENOMIC DNA]</scope>
    <source>
        <strain evidence="2">SpSt-97</strain>
    </source>
</reference>
<comment type="caution">
    <text evidence="2">The sequence shown here is derived from an EMBL/GenBank/DDBJ whole genome shotgun (WGS) entry which is preliminary data.</text>
</comment>
<sequence length="185" mass="20681">MKHDKVLIIAALMFSVIGISLIAYGFMNTLKYEVGECSSVSKFGKTVEYDEKNRILIAFVKVNCCGVVITIEKEENTYKILEKQYGDPCRCECMREVKIYDVPIGAKVEFVNKDGVVTSIAGFCGWSTYGKCESDEDCVIDGCSGQVCRSKFEEPVITTCEWLDCYKVEGVACKCVKGKCQWITT</sequence>
<dbReference type="AlphaFoldDB" id="A0A7C3UBZ3"/>
<name>A0A7C3UBZ3_9EURY</name>
<gene>
    <name evidence="2" type="ORF">ENX77_03985</name>
</gene>